<reference evidence="5 6" key="2">
    <citation type="submission" date="2019-09" db="EMBL/GenBank/DDBJ databases">
        <authorList>
            <person name="Depoorter E."/>
        </authorList>
    </citation>
    <scope>NUCLEOTIDE SEQUENCE [LARGE SCALE GENOMIC DNA]</scope>
    <source>
        <strain evidence="5">LMG 26883</strain>
    </source>
</reference>
<dbReference type="GO" id="GO:0030288">
    <property type="term" value="C:outer membrane-bounded periplasmic space"/>
    <property type="evidence" value="ECO:0007669"/>
    <property type="project" value="UniProtKB-ARBA"/>
</dbReference>
<feature type="domain" description="Solute-binding protein family 5" evidence="3">
    <location>
        <begin position="85"/>
        <end position="423"/>
    </location>
</feature>
<reference evidence="4 7" key="1">
    <citation type="submission" date="2019-06" db="EMBL/GenBank/DDBJ databases">
        <title>Evolution of Burkholderia multivorans in the lungs of Cystic Fibrosis patients.</title>
        <authorList>
            <person name="Moreira L.M."/>
        </authorList>
    </citation>
    <scope>NUCLEOTIDE SEQUENCE [LARGE SCALE GENOMIC DNA]</scope>
    <source>
        <strain evidence="4 7">VC13239</strain>
    </source>
</reference>
<evidence type="ECO:0000313" key="5">
    <source>
        <dbReference type="EMBL" id="VWB85683.1"/>
    </source>
</evidence>
<dbReference type="PANTHER" id="PTHR30290:SF38">
    <property type="entry name" value="D,D-DIPEPTIDE-BINDING PERIPLASMIC PROTEIN DDPA-RELATED"/>
    <property type="match status" value="1"/>
</dbReference>
<organism evidence="5 6">
    <name type="scientific">Burkholderia pseudomultivorans</name>
    <dbReference type="NCBI Taxonomy" id="1207504"/>
    <lineage>
        <taxon>Bacteria</taxon>
        <taxon>Pseudomonadati</taxon>
        <taxon>Pseudomonadota</taxon>
        <taxon>Betaproteobacteria</taxon>
        <taxon>Burkholderiales</taxon>
        <taxon>Burkholderiaceae</taxon>
        <taxon>Burkholderia</taxon>
        <taxon>Burkholderia cepacia complex</taxon>
    </lineage>
</organism>
<evidence type="ECO:0000313" key="4">
    <source>
        <dbReference type="EMBL" id="MDR8751670.1"/>
    </source>
</evidence>
<dbReference type="InterPro" id="IPR030678">
    <property type="entry name" value="Peptide/Ni-bd"/>
</dbReference>
<name>A0A6P2MJ32_9BURK</name>
<gene>
    <name evidence="4" type="primary">gsiB_1</name>
    <name evidence="5" type="ORF">BPS26883_04113</name>
    <name evidence="4" type="ORF">FEQ00_00070</name>
</gene>
<protein>
    <submittedName>
        <fullName evidence="5">Extracellular solute-binding protein</fullName>
    </submittedName>
    <submittedName>
        <fullName evidence="4">Glutathione-binding protein GsiB</fullName>
    </submittedName>
</protein>
<evidence type="ECO:0000259" key="3">
    <source>
        <dbReference type="Pfam" id="PF00496"/>
    </source>
</evidence>
<comment type="similarity">
    <text evidence="1">Belongs to the bacterial solute-binding protein 5 family.</text>
</comment>
<keyword evidence="7" id="KW-1185">Reference proteome</keyword>
<dbReference type="GO" id="GO:1904680">
    <property type="term" value="F:peptide transmembrane transporter activity"/>
    <property type="evidence" value="ECO:0007669"/>
    <property type="project" value="TreeGrafter"/>
</dbReference>
<dbReference type="SUPFAM" id="SSF53850">
    <property type="entry name" value="Periplasmic binding protein-like II"/>
    <property type="match status" value="1"/>
</dbReference>
<dbReference type="Gene3D" id="3.40.190.10">
    <property type="entry name" value="Periplasmic binding protein-like II"/>
    <property type="match status" value="1"/>
</dbReference>
<dbReference type="Proteomes" id="UP001248067">
    <property type="component" value="Unassembled WGS sequence"/>
</dbReference>
<accession>A0A6P2MJ32</accession>
<dbReference type="CDD" id="cd08502">
    <property type="entry name" value="PBP2_NikA_DppA_OppA_like_16"/>
    <property type="match status" value="1"/>
</dbReference>
<dbReference type="EMBL" id="VJSY01000001">
    <property type="protein sequence ID" value="MDR8751670.1"/>
    <property type="molecule type" value="Genomic_DNA"/>
</dbReference>
<evidence type="ECO:0000313" key="6">
    <source>
        <dbReference type="Proteomes" id="UP000494162"/>
    </source>
</evidence>
<dbReference type="AlphaFoldDB" id="A0A6P2MJ32"/>
<dbReference type="InterPro" id="IPR039424">
    <property type="entry name" value="SBP_5"/>
</dbReference>
<evidence type="ECO:0000313" key="7">
    <source>
        <dbReference type="Proteomes" id="UP001248067"/>
    </source>
</evidence>
<dbReference type="GO" id="GO:0043190">
    <property type="term" value="C:ATP-binding cassette (ABC) transporter complex"/>
    <property type="evidence" value="ECO:0007669"/>
    <property type="project" value="InterPro"/>
</dbReference>
<evidence type="ECO:0000256" key="1">
    <source>
        <dbReference type="ARBA" id="ARBA00005695"/>
    </source>
</evidence>
<dbReference type="Gene3D" id="3.90.76.10">
    <property type="entry name" value="Dipeptide-binding Protein, Domain 1"/>
    <property type="match status" value="1"/>
</dbReference>
<dbReference type="Pfam" id="PF00496">
    <property type="entry name" value="SBP_bac_5"/>
    <property type="match status" value="1"/>
</dbReference>
<sequence length="532" mass="58453">MKRRDVLKAGAAAVVGSTAALGAPSLVLGQAQKKTLRFIPQADLVLLDPVQTTGQVTRNHGMMVFDSLYGLDSAFRVQFQMLAGHQMADDGKTWTLTLRDKLMFHDKTPVLARDVVASIERWAKTDVLGQQMHAQLNELVSVNDKTIRFSFKSSFRALPTILGKPSAFLPIMPARLAATPPSTQVTEMVGSGPFRFMAKERVPGSLAVYQKFDGYVPREGQSSFSSGPKIAYLDRVEWHTIPDPATAAAAIQSGEMDWWEEPTPDLLPVMKSNSNVILNVYDKGGWMTMLRMNHLNPPFDNPAIRRAVLSGIVQTDYMLAAMGEDRNRWRAPVGFFLPNSSSASDAGMEAVLHPRPISQVRQALAAAGYKGEKVVMLVPTDLARANAISEVAVDYLRKIGMNVDYQSLDWGTVLQRIASKAPVSKGGWCIHANAVPGMITSNPILHTYAQGPGPAKGTFGWPNMPKYQELLGKYMGATDPTEQQRLCRDLQMEAFMSVPYLPTGLAFTMAAHRRNITGIPEGFPQFYNVRKG</sequence>
<keyword evidence="2" id="KW-0732">Signal</keyword>
<dbReference type="Gene3D" id="3.10.105.10">
    <property type="entry name" value="Dipeptide-binding Protein, Domain 3"/>
    <property type="match status" value="1"/>
</dbReference>
<dbReference type="RefSeq" id="WP_174903279.1">
    <property type="nucleotide sequence ID" value="NZ_CABVPP010000033.1"/>
</dbReference>
<proteinExistence type="inferred from homology"/>
<dbReference type="EMBL" id="CABVPP010000033">
    <property type="protein sequence ID" value="VWB85683.1"/>
    <property type="molecule type" value="Genomic_DNA"/>
</dbReference>
<dbReference type="GeneID" id="93171146"/>
<dbReference type="PANTHER" id="PTHR30290">
    <property type="entry name" value="PERIPLASMIC BINDING COMPONENT OF ABC TRANSPORTER"/>
    <property type="match status" value="1"/>
</dbReference>
<evidence type="ECO:0000256" key="2">
    <source>
        <dbReference type="ARBA" id="ARBA00022729"/>
    </source>
</evidence>
<dbReference type="InterPro" id="IPR000914">
    <property type="entry name" value="SBP_5_dom"/>
</dbReference>
<dbReference type="Proteomes" id="UP000494162">
    <property type="component" value="Unassembled WGS sequence"/>
</dbReference>
<dbReference type="GO" id="GO:0015833">
    <property type="term" value="P:peptide transport"/>
    <property type="evidence" value="ECO:0007669"/>
    <property type="project" value="TreeGrafter"/>
</dbReference>
<dbReference type="PIRSF" id="PIRSF002741">
    <property type="entry name" value="MppA"/>
    <property type="match status" value="1"/>
</dbReference>